<dbReference type="AlphaFoldDB" id="A0A9R1TP48"/>
<dbReference type="OrthoDB" id="6435011at2759"/>
<dbReference type="PANTHER" id="PTHR41142">
    <property type="entry name" value="SI:DKEY-16J16.4"/>
    <property type="match status" value="1"/>
</dbReference>
<evidence type="ECO:0000313" key="2">
    <source>
        <dbReference type="Proteomes" id="UP000694866"/>
    </source>
</evidence>
<dbReference type="PANTHER" id="PTHR41142:SF1">
    <property type="entry name" value="SI:DKEY-16J16.4"/>
    <property type="match status" value="1"/>
</dbReference>
<evidence type="ECO:0000313" key="3">
    <source>
        <dbReference type="RefSeq" id="XP_011312774.1"/>
    </source>
</evidence>
<evidence type="ECO:0000256" key="1">
    <source>
        <dbReference type="SAM" id="MobiDB-lite"/>
    </source>
</evidence>
<dbReference type="Proteomes" id="UP000694866">
    <property type="component" value="Unplaced"/>
</dbReference>
<protein>
    <submittedName>
        <fullName evidence="3">Uncharacterized protein Reph</fullName>
    </submittedName>
</protein>
<dbReference type="GeneID" id="105272367"/>
<feature type="region of interest" description="Disordered" evidence="1">
    <location>
        <begin position="1"/>
        <end position="276"/>
    </location>
</feature>
<name>A0A9R1TP48_9HYME</name>
<feature type="compositionally biased region" description="Polar residues" evidence="1">
    <location>
        <begin position="111"/>
        <end position="121"/>
    </location>
</feature>
<organism evidence="2 3">
    <name type="scientific">Fopius arisanus</name>
    <dbReference type="NCBI Taxonomy" id="64838"/>
    <lineage>
        <taxon>Eukaryota</taxon>
        <taxon>Metazoa</taxon>
        <taxon>Ecdysozoa</taxon>
        <taxon>Arthropoda</taxon>
        <taxon>Hexapoda</taxon>
        <taxon>Insecta</taxon>
        <taxon>Pterygota</taxon>
        <taxon>Neoptera</taxon>
        <taxon>Endopterygota</taxon>
        <taxon>Hymenoptera</taxon>
        <taxon>Apocrita</taxon>
        <taxon>Ichneumonoidea</taxon>
        <taxon>Braconidae</taxon>
        <taxon>Opiinae</taxon>
        <taxon>Fopius</taxon>
    </lineage>
</organism>
<sequence length="348" mass="38196">MLKFLTHKLRTHSLNEDPNQDKADDNHDSGTESDDEFQDGSVTGNEPSSAMGSPASPPAADSGDGNFVGSPTTFSFLQRNSSEELTDNSEPRLHPGSLPSSRLQGCKSRESSLLSLNYNDQHSSEEELEVINSPKSTVSQGGRPATAPEKRKWSQVSNNSVQGHCPGQQSNQSEKSKSQQALGLDVPAIVSTSSAPVSRAGMEPTGSGSSDEEVQGLLGSSRSNGSIISQPVQFRTSPPIDAHKPGRSLSPPPKLFHASTRDPRPPPRPRSRPRHHPHLYHHYYHHHYQIETDVDSLSACSPRKRHRPPHRQPRPCLDFEKMQQLKARAVTTWRHGGDHGNEVSVFCW</sequence>
<feature type="compositionally biased region" description="Basic residues" evidence="1">
    <location>
        <begin position="267"/>
        <end position="276"/>
    </location>
</feature>
<dbReference type="CTD" id="47399"/>
<keyword evidence="2" id="KW-1185">Reference proteome</keyword>
<dbReference type="RefSeq" id="XP_011312774.1">
    <property type="nucleotide sequence ID" value="XM_011314472.1"/>
</dbReference>
<feature type="compositionally biased region" description="Polar residues" evidence="1">
    <location>
        <begin position="69"/>
        <end position="80"/>
    </location>
</feature>
<feature type="compositionally biased region" description="Low complexity" evidence="1">
    <location>
        <begin position="47"/>
        <end position="65"/>
    </location>
</feature>
<reference evidence="3" key="1">
    <citation type="submission" date="2025-08" db="UniProtKB">
        <authorList>
            <consortium name="RefSeq"/>
        </authorList>
    </citation>
    <scope>IDENTIFICATION</scope>
    <source>
        <strain evidence="3">USDA-PBARC FA_bdor</strain>
        <tissue evidence="3">Whole organism</tissue>
    </source>
</reference>
<feature type="compositionally biased region" description="Basic residues" evidence="1">
    <location>
        <begin position="1"/>
        <end position="11"/>
    </location>
</feature>
<dbReference type="KEGG" id="fas:105272367"/>
<feature type="compositionally biased region" description="Basic and acidic residues" evidence="1">
    <location>
        <begin position="13"/>
        <end position="30"/>
    </location>
</feature>
<gene>
    <name evidence="3" type="primary">Reph</name>
</gene>
<accession>A0A9R1TP48</accession>
<feature type="compositionally biased region" description="Polar residues" evidence="1">
    <location>
        <begin position="218"/>
        <end position="236"/>
    </location>
</feature>
<proteinExistence type="predicted"/>